<sequence length="246" mass="28348">MLLTKSRRRCEVCLAGYPDPTVYTSQIFTKLIQEYAQAMLDYTYHEECQLVNGEFPESNARERIHKIFCSFDQITELSKKCIPEKEVADVLGSEINECLVWRRGALLYMYCKTVKDDPKRADKIDTSFIQLLHEGIIQLKSILPSPPPGKDKEESPDKDDTLQLIDMGILNDTILLGMMYGGELCYWYYQEQVNKTKDTECDKDFDAKKIGKDFLLPYIEAVDGVLSVHGWSSQTAKQIIKYFSEH</sequence>
<dbReference type="GO" id="GO:0000423">
    <property type="term" value="P:mitophagy"/>
    <property type="evidence" value="ECO:0007669"/>
    <property type="project" value="InterPro"/>
</dbReference>
<accession>A0A210QAK2</accession>
<evidence type="ECO:0000313" key="1">
    <source>
        <dbReference type="EMBL" id="OWF45760.1"/>
    </source>
</evidence>
<dbReference type="EMBL" id="NEDP02004406">
    <property type="protein sequence ID" value="OWF45760.1"/>
    <property type="molecule type" value="Genomic_DNA"/>
</dbReference>
<proteinExistence type="predicted"/>
<evidence type="ECO:0000313" key="2">
    <source>
        <dbReference type="Proteomes" id="UP000242188"/>
    </source>
</evidence>
<name>A0A210QAK2_MIZYE</name>
<dbReference type="Proteomes" id="UP000242188">
    <property type="component" value="Unassembled WGS sequence"/>
</dbReference>
<protein>
    <submittedName>
        <fullName evidence="1">UPF0600 protein C5orf51-like</fullName>
    </submittedName>
</protein>
<dbReference type="OrthoDB" id="6135810at2759"/>
<comment type="caution">
    <text evidence="1">The sequence shown here is derived from an EMBL/GenBank/DDBJ whole genome shotgun (WGS) entry which is preliminary data.</text>
</comment>
<dbReference type="Pfam" id="PF17716">
    <property type="entry name" value="RIMC1"/>
    <property type="match status" value="1"/>
</dbReference>
<dbReference type="AlphaFoldDB" id="A0A210QAK2"/>
<gene>
    <name evidence="1" type="ORF">KP79_PYT09059</name>
</gene>
<keyword evidence="2" id="KW-1185">Reference proteome</keyword>
<reference evidence="1 2" key="1">
    <citation type="journal article" date="2017" name="Nat. Ecol. Evol.">
        <title>Scallop genome provides insights into evolution of bilaterian karyotype and development.</title>
        <authorList>
            <person name="Wang S."/>
            <person name="Zhang J."/>
            <person name="Jiao W."/>
            <person name="Li J."/>
            <person name="Xun X."/>
            <person name="Sun Y."/>
            <person name="Guo X."/>
            <person name="Huan P."/>
            <person name="Dong B."/>
            <person name="Zhang L."/>
            <person name="Hu X."/>
            <person name="Sun X."/>
            <person name="Wang J."/>
            <person name="Zhao C."/>
            <person name="Wang Y."/>
            <person name="Wang D."/>
            <person name="Huang X."/>
            <person name="Wang R."/>
            <person name="Lv J."/>
            <person name="Li Y."/>
            <person name="Zhang Z."/>
            <person name="Liu B."/>
            <person name="Lu W."/>
            <person name="Hui Y."/>
            <person name="Liang J."/>
            <person name="Zhou Z."/>
            <person name="Hou R."/>
            <person name="Li X."/>
            <person name="Liu Y."/>
            <person name="Li H."/>
            <person name="Ning X."/>
            <person name="Lin Y."/>
            <person name="Zhao L."/>
            <person name="Xing Q."/>
            <person name="Dou J."/>
            <person name="Li Y."/>
            <person name="Mao J."/>
            <person name="Guo H."/>
            <person name="Dou H."/>
            <person name="Li T."/>
            <person name="Mu C."/>
            <person name="Jiang W."/>
            <person name="Fu Q."/>
            <person name="Fu X."/>
            <person name="Miao Y."/>
            <person name="Liu J."/>
            <person name="Yu Q."/>
            <person name="Li R."/>
            <person name="Liao H."/>
            <person name="Li X."/>
            <person name="Kong Y."/>
            <person name="Jiang Z."/>
            <person name="Chourrout D."/>
            <person name="Li R."/>
            <person name="Bao Z."/>
        </authorList>
    </citation>
    <scope>NUCLEOTIDE SEQUENCE [LARGE SCALE GENOMIC DNA]</scope>
    <source>
        <strain evidence="1 2">PY_sf001</strain>
    </source>
</reference>
<dbReference type="PANTHER" id="PTHR28494:SF1">
    <property type="entry name" value="RAB7A-INTERACTING MON1-CCZ1 COMPLEX SUBUNIT 1"/>
    <property type="match status" value="1"/>
</dbReference>
<dbReference type="PANTHER" id="PTHR28494">
    <property type="entry name" value="UPF0600 PROTEIN C5ORF51"/>
    <property type="match status" value="1"/>
</dbReference>
<organism evidence="1 2">
    <name type="scientific">Mizuhopecten yessoensis</name>
    <name type="common">Japanese scallop</name>
    <name type="synonym">Patinopecten yessoensis</name>
    <dbReference type="NCBI Taxonomy" id="6573"/>
    <lineage>
        <taxon>Eukaryota</taxon>
        <taxon>Metazoa</taxon>
        <taxon>Spiralia</taxon>
        <taxon>Lophotrochozoa</taxon>
        <taxon>Mollusca</taxon>
        <taxon>Bivalvia</taxon>
        <taxon>Autobranchia</taxon>
        <taxon>Pteriomorphia</taxon>
        <taxon>Pectinida</taxon>
        <taxon>Pectinoidea</taxon>
        <taxon>Pectinidae</taxon>
        <taxon>Mizuhopecten</taxon>
    </lineage>
</organism>
<dbReference type="InterPro" id="IPR037657">
    <property type="entry name" value="RIMC1"/>
</dbReference>